<dbReference type="Pfam" id="PF01208">
    <property type="entry name" value="URO-D"/>
    <property type="match status" value="1"/>
</dbReference>
<dbReference type="InterPro" id="IPR000257">
    <property type="entry name" value="Uroporphyrinogen_deCOase"/>
</dbReference>
<comment type="caution">
    <text evidence="2">The sequence shown here is derived from an EMBL/GenBank/DDBJ whole genome shotgun (WGS) entry which is preliminary data.</text>
</comment>
<dbReference type="InterPro" id="IPR038071">
    <property type="entry name" value="UROD/MetE-like_sf"/>
</dbReference>
<dbReference type="AlphaFoldDB" id="X1UB00"/>
<evidence type="ECO:0000259" key="1">
    <source>
        <dbReference type="Pfam" id="PF01208"/>
    </source>
</evidence>
<sequence length="102" mass="11445">MLPDLIETGIDAINPVQLRAAKMDPIKLKREFGNDITFWGGGCDTQEILPRGTPEQVKNEVRKRIDQFAPGGGFVFCPIHNVQPDVPMENLDALFEAYSEWS</sequence>
<protein>
    <recommendedName>
        <fullName evidence="1">Uroporphyrinogen decarboxylase (URO-D) domain-containing protein</fullName>
    </recommendedName>
</protein>
<feature type="domain" description="Uroporphyrinogen decarboxylase (URO-D)" evidence="1">
    <location>
        <begin position="3"/>
        <end position="101"/>
    </location>
</feature>
<gene>
    <name evidence="2" type="ORF">S12H4_35213</name>
</gene>
<reference evidence="2" key="1">
    <citation type="journal article" date="2014" name="Front. Microbiol.">
        <title>High frequency of phylogenetically diverse reductive dehalogenase-homologous genes in deep subseafloor sedimentary metagenomes.</title>
        <authorList>
            <person name="Kawai M."/>
            <person name="Futagami T."/>
            <person name="Toyoda A."/>
            <person name="Takaki Y."/>
            <person name="Nishi S."/>
            <person name="Hori S."/>
            <person name="Arai W."/>
            <person name="Tsubouchi T."/>
            <person name="Morono Y."/>
            <person name="Uchiyama I."/>
            <person name="Ito T."/>
            <person name="Fujiyama A."/>
            <person name="Inagaki F."/>
            <person name="Takami H."/>
        </authorList>
    </citation>
    <scope>NUCLEOTIDE SEQUENCE</scope>
    <source>
        <strain evidence="2">Expedition CK06-06</strain>
    </source>
</reference>
<proteinExistence type="predicted"/>
<evidence type="ECO:0000313" key="2">
    <source>
        <dbReference type="EMBL" id="GAI97025.1"/>
    </source>
</evidence>
<dbReference type="GO" id="GO:0006779">
    <property type="term" value="P:porphyrin-containing compound biosynthetic process"/>
    <property type="evidence" value="ECO:0007669"/>
    <property type="project" value="InterPro"/>
</dbReference>
<dbReference type="EMBL" id="BARW01020900">
    <property type="protein sequence ID" value="GAI97025.1"/>
    <property type="molecule type" value="Genomic_DNA"/>
</dbReference>
<dbReference type="GO" id="GO:0004853">
    <property type="term" value="F:uroporphyrinogen decarboxylase activity"/>
    <property type="evidence" value="ECO:0007669"/>
    <property type="project" value="InterPro"/>
</dbReference>
<accession>X1UB00</accession>
<dbReference type="Gene3D" id="3.20.20.210">
    <property type="match status" value="1"/>
</dbReference>
<dbReference type="SUPFAM" id="SSF51726">
    <property type="entry name" value="UROD/MetE-like"/>
    <property type="match status" value="1"/>
</dbReference>
<organism evidence="2">
    <name type="scientific">marine sediment metagenome</name>
    <dbReference type="NCBI Taxonomy" id="412755"/>
    <lineage>
        <taxon>unclassified sequences</taxon>
        <taxon>metagenomes</taxon>
        <taxon>ecological metagenomes</taxon>
    </lineage>
</organism>
<name>X1UB00_9ZZZZ</name>